<dbReference type="EMBL" id="RJVG01000005">
    <property type="protein sequence ID" value="ROR28366.1"/>
    <property type="molecule type" value="Genomic_DNA"/>
</dbReference>
<comment type="caution">
    <text evidence="1">The sequence shown here is derived from an EMBL/GenBank/DDBJ whole genome shotgun (WGS) entry which is preliminary data.</text>
</comment>
<accession>A0A3N1XP02</accession>
<dbReference type="Proteomes" id="UP000273083">
    <property type="component" value="Unassembled WGS sequence"/>
</dbReference>
<proteinExistence type="predicted"/>
<evidence type="ECO:0000313" key="1">
    <source>
        <dbReference type="EMBL" id="ROR28366.1"/>
    </source>
</evidence>
<dbReference type="RefSeq" id="WP_123609535.1">
    <property type="nucleotide sequence ID" value="NZ_RJVG01000005.1"/>
</dbReference>
<keyword evidence="2" id="KW-1185">Reference proteome</keyword>
<dbReference type="InterPro" id="IPR018989">
    <property type="entry name" value="DUF2001"/>
</dbReference>
<dbReference type="SUPFAM" id="SSF69279">
    <property type="entry name" value="Phage tail proteins"/>
    <property type="match status" value="1"/>
</dbReference>
<gene>
    <name evidence="1" type="ORF">EDD66_105308</name>
</gene>
<organism evidence="1 2">
    <name type="scientific">Mobilisporobacter senegalensis</name>
    <dbReference type="NCBI Taxonomy" id="1329262"/>
    <lineage>
        <taxon>Bacteria</taxon>
        <taxon>Bacillati</taxon>
        <taxon>Bacillota</taxon>
        <taxon>Clostridia</taxon>
        <taxon>Lachnospirales</taxon>
        <taxon>Lachnospiraceae</taxon>
        <taxon>Mobilisporobacter</taxon>
    </lineage>
</organism>
<dbReference type="AlphaFoldDB" id="A0A3N1XP02"/>
<dbReference type="OrthoDB" id="1697482at2"/>
<dbReference type="Pfam" id="PF09393">
    <property type="entry name" value="DUF2001"/>
    <property type="match status" value="1"/>
</dbReference>
<dbReference type="InterPro" id="IPR038628">
    <property type="entry name" value="XkdM-like_sf"/>
</dbReference>
<reference evidence="1 2" key="1">
    <citation type="submission" date="2018-11" db="EMBL/GenBank/DDBJ databases">
        <title>Genomic Encyclopedia of Type Strains, Phase IV (KMG-IV): sequencing the most valuable type-strain genomes for metagenomic binning, comparative biology and taxonomic classification.</title>
        <authorList>
            <person name="Goeker M."/>
        </authorList>
    </citation>
    <scope>NUCLEOTIDE SEQUENCE [LARGE SCALE GENOMIC DNA]</scope>
    <source>
        <strain evidence="1 2">DSM 26537</strain>
    </source>
</reference>
<protein>
    <submittedName>
        <fullName evidence="1">Tail tube protein</fullName>
    </submittedName>
</protein>
<name>A0A3N1XP02_9FIRM</name>
<evidence type="ECO:0000313" key="2">
    <source>
        <dbReference type="Proteomes" id="UP000273083"/>
    </source>
</evidence>
<sequence length="141" mass="15814">MGYKPEQVINGTWGELWVDSEYISEVTSLNAKVTPKTETISQSRQLVDGTKITGLECKGEIKLNKVSSRFIALQSDNLKKGIQTEVTIISKLEDPSALGCERVKLIGCVFTEMTLADWELKKNGDETIPFTFRDWEAIDLI</sequence>
<dbReference type="Gene3D" id="2.30.110.40">
    <property type="entry name" value="Phage tail tube protein"/>
    <property type="match status" value="1"/>
</dbReference>